<evidence type="ECO:0000313" key="1">
    <source>
        <dbReference type="EMBL" id="KAK4111859.1"/>
    </source>
</evidence>
<dbReference type="EMBL" id="MU853344">
    <property type="protein sequence ID" value="KAK4111859.1"/>
    <property type="molecule type" value="Genomic_DNA"/>
</dbReference>
<dbReference type="Proteomes" id="UP001302812">
    <property type="component" value="Unassembled WGS sequence"/>
</dbReference>
<sequence>MAHDAQGRIPAQTFINQFVTDKVDTNNVKKLLRKPILRPVRLAKGKDDLYYTPDWDRPSQEGGFTL</sequence>
<gene>
    <name evidence="1" type="ORF">N656DRAFT_779993</name>
</gene>
<dbReference type="RefSeq" id="XP_064669429.1">
    <property type="nucleotide sequence ID" value="XM_064815293.1"/>
</dbReference>
<comment type="caution">
    <text evidence="1">The sequence shown here is derived from an EMBL/GenBank/DDBJ whole genome shotgun (WGS) entry which is preliminary data.</text>
</comment>
<dbReference type="GeneID" id="89939418"/>
<protein>
    <submittedName>
        <fullName evidence="1">Uncharacterized protein</fullName>
    </submittedName>
</protein>
<reference evidence="1" key="2">
    <citation type="submission" date="2023-05" db="EMBL/GenBank/DDBJ databases">
        <authorList>
            <consortium name="Lawrence Berkeley National Laboratory"/>
            <person name="Steindorff A."/>
            <person name="Hensen N."/>
            <person name="Bonometti L."/>
            <person name="Westerberg I."/>
            <person name="Brannstrom I.O."/>
            <person name="Guillou S."/>
            <person name="Cros-Aarteil S."/>
            <person name="Calhoun S."/>
            <person name="Haridas S."/>
            <person name="Kuo A."/>
            <person name="Mondo S."/>
            <person name="Pangilinan J."/>
            <person name="Riley R."/>
            <person name="Labutti K."/>
            <person name="Andreopoulos B."/>
            <person name="Lipzen A."/>
            <person name="Chen C."/>
            <person name="Yanf M."/>
            <person name="Daum C."/>
            <person name="Ng V."/>
            <person name="Clum A."/>
            <person name="Ohm R."/>
            <person name="Martin F."/>
            <person name="Silar P."/>
            <person name="Natvig D."/>
            <person name="Lalanne C."/>
            <person name="Gautier V."/>
            <person name="Ament-Velasquez S.L."/>
            <person name="Kruys A."/>
            <person name="Hutchinson M.I."/>
            <person name="Powell A.J."/>
            <person name="Barry K."/>
            <person name="Miller A.N."/>
            <person name="Grigoriev I.V."/>
            <person name="Debuchy R."/>
            <person name="Gladieux P."/>
            <person name="Thoren M.H."/>
            <person name="Johannesson H."/>
        </authorList>
    </citation>
    <scope>NUCLEOTIDE SEQUENCE</scope>
    <source>
        <strain evidence="1">CBS 508.74</strain>
    </source>
</reference>
<name>A0AAN6TCI9_9PEZI</name>
<reference evidence="1" key="1">
    <citation type="journal article" date="2023" name="Mol. Phylogenet. Evol.">
        <title>Genome-scale phylogeny and comparative genomics of the fungal order Sordariales.</title>
        <authorList>
            <person name="Hensen N."/>
            <person name="Bonometti L."/>
            <person name="Westerberg I."/>
            <person name="Brannstrom I.O."/>
            <person name="Guillou S."/>
            <person name="Cros-Aarteil S."/>
            <person name="Calhoun S."/>
            <person name="Haridas S."/>
            <person name="Kuo A."/>
            <person name="Mondo S."/>
            <person name="Pangilinan J."/>
            <person name="Riley R."/>
            <person name="LaButti K."/>
            <person name="Andreopoulos B."/>
            <person name="Lipzen A."/>
            <person name="Chen C."/>
            <person name="Yan M."/>
            <person name="Daum C."/>
            <person name="Ng V."/>
            <person name="Clum A."/>
            <person name="Steindorff A."/>
            <person name="Ohm R.A."/>
            <person name="Martin F."/>
            <person name="Silar P."/>
            <person name="Natvig D.O."/>
            <person name="Lalanne C."/>
            <person name="Gautier V."/>
            <person name="Ament-Velasquez S.L."/>
            <person name="Kruys A."/>
            <person name="Hutchinson M.I."/>
            <person name="Powell A.J."/>
            <person name="Barry K."/>
            <person name="Miller A.N."/>
            <person name="Grigoriev I.V."/>
            <person name="Debuchy R."/>
            <person name="Gladieux P."/>
            <person name="Hiltunen Thoren M."/>
            <person name="Johannesson H."/>
        </authorList>
    </citation>
    <scope>NUCLEOTIDE SEQUENCE</scope>
    <source>
        <strain evidence="1">CBS 508.74</strain>
    </source>
</reference>
<organism evidence="1 2">
    <name type="scientific">Canariomyces notabilis</name>
    <dbReference type="NCBI Taxonomy" id="2074819"/>
    <lineage>
        <taxon>Eukaryota</taxon>
        <taxon>Fungi</taxon>
        <taxon>Dikarya</taxon>
        <taxon>Ascomycota</taxon>
        <taxon>Pezizomycotina</taxon>
        <taxon>Sordariomycetes</taxon>
        <taxon>Sordariomycetidae</taxon>
        <taxon>Sordariales</taxon>
        <taxon>Chaetomiaceae</taxon>
        <taxon>Canariomyces</taxon>
    </lineage>
</organism>
<dbReference type="AlphaFoldDB" id="A0AAN6TCI9"/>
<accession>A0AAN6TCI9</accession>
<keyword evidence="2" id="KW-1185">Reference proteome</keyword>
<proteinExistence type="predicted"/>
<evidence type="ECO:0000313" key="2">
    <source>
        <dbReference type="Proteomes" id="UP001302812"/>
    </source>
</evidence>